<feature type="domain" description="Mga helix-turn-helix" evidence="3">
    <location>
        <begin position="85"/>
        <end position="164"/>
    </location>
</feature>
<reference evidence="4 5" key="1">
    <citation type="journal article" date="2021" name="Int. J. Food Microbiol.">
        <title>Safety demonstration of a microbial species for use in the food chain: Weissella confusa.</title>
        <authorList>
            <person name="Bourdichon F."/>
            <person name="Patrone V."/>
            <person name="Fontana A."/>
            <person name="Milani G."/>
            <person name="Morelli L."/>
        </authorList>
    </citation>
    <scope>NUCLEOTIDE SEQUENCE [LARGE SCALE GENOMIC DNA]</scope>
    <source>
        <strain evidence="4 5">CCUG 43002</strain>
    </source>
</reference>
<dbReference type="PANTHER" id="PTHR30185">
    <property type="entry name" value="CRYPTIC BETA-GLUCOSIDE BGL OPERON ANTITERMINATOR"/>
    <property type="match status" value="1"/>
</dbReference>
<keyword evidence="1" id="KW-0805">Transcription regulation</keyword>
<gene>
    <name evidence="4" type="ORF">HAU20_02380</name>
</gene>
<evidence type="ECO:0000313" key="4">
    <source>
        <dbReference type="EMBL" id="MBJ7638236.1"/>
    </source>
</evidence>
<dbReference type="PANTHER" id="PTHR30185:SF12">
    <property type="entry name" value="TRANSCRIPTIONAL REGULATOR MANR"/>
    <property type="match status" value="1"/>
</dbReference>
<dbReference type="Proteomes" id="UP000728106">
    <property type="component" value="Unassembled WGS sequence"/>
</dbReference>
<dbReference type="EMBL" id="JAAOCP010000002">
    <property type="protein sequence ID" value="MBJ7638236.1"/>
    <property type="molecule type" value="Genomic_DNA"/>
</dbReference>
<dbReference type="InterPro" id="IPR050661">
    <property type="entry name" value="BglG_antiterminators"/>
</dbReference>
<evidence type="ECO:0000256" key="1">
    <source>
        <dbReference type="ARBA" id="ARBA00023015"/>
    </source>
</evidence>
<dbReference type="Pfam" id="PF05043">
    <property type="entry name" value="Mga"/>
    <property type="match status" value="1"/>
</dbReference>
<evidence type="ECO:0000256" key="2">
    <source>
        <dbReference type="ARBA" id="ARBA00023163"/>
    </source>
</evidence>
<accession>A0AA40YMX4</accession>
<keyword evidence="2" id="KW-0804">Transcription</keyword>
<keyword evidence="5" id="KW-1185">Reference proteome</keyword>
<sequence length="501" mass="58026">MEWLLGKKEIKKVALVSYFYETNQTKMLIPDLERHFNWSTYMIKSLINELLHDQKRFGVPEQGQLRLSPSEREVELIPGNRAYLLSLTASYIKESYLFRTLITGMNNTPTALSVLAEHLDVPKLHLKNDIRQFNDRARPANIEINTYNRLQGDEWAIRIMLVSIFKNVIHDETELTDFFEADIIQQANQVARFYQMSNVEAAQLTQHQHLSLMIELAVWHVRLNARCPVSNSTQPHVLLADDQLDEAYKSLLILNESVIRRFVRLPPHELSLESRYGVLMLVRVGLSAGHLSGNANKEVGKVHAMLSNIAQTVYREFFGQDMPQDLTTQLANELEQPAMMLLFLTHINYQGNDDYTISHSLFPEYTLFTDRFLTRVNEYLGIKTLNIKNRLFKVFYNLFIGLLDRTVMIPQLHISLRINDAFMHKEVATMLERQAELRIDVSDDMKQCDMIISDTLLPRAQAAQVIVWTTLPTFAEFDSFLHTAVNLTMNKFTESIYGRQK</sequence>
<dbReference type="InterPro" id="IPR007737">
    <property type="entry name" value="Mga_HTH"/>
</dbReference>
<comment type="caution">
    <text evidence="4">The sequence shown here is derived from an EMBL/GenBank/DDBJ whole genome shotgun (WGS) entry which is preliminary data.</text>
</comment>
<proteinExistence type="predicted"/>
<evidence type="ECO:0000259" key="3">
    <source>
        <dbReference type="Pfam" id="PF05043"/>
    </source>
</evidence>
<dbReference type="RefSeq" id="WP_199468011.1">
    <property type="nucleotide sequence ID" value="NZ_JAAOCP010000002.1"/>
</dbReference>
<evidence type="ECO:0000313" key="5">
    <source>
        <dbReference type="Proteomes" id="UP000728106"/>
    </source>
</evidence>
<protein>
    <recommendedName>
        <fullName evidence="3">Mga helix-turn-helix domain-containing protein</fullName>
    </recommendedName>
</protein>
<organism evidence="4 5">
    <name type="scientific">Weissella confusa</name>
    <name type="common">Lactobacillus confusus</name>
    <dbReference type="NCBI Taxonomy" id="1583"/>
    <lineage>
        <taxon>Bacteria</taxon>
        <taxon>Bacillati</taxon>
        <taxon>Bacillota</taxon>
        <taxon>Bacilli</taxon>
        <taxon>Lactobacillales</taxon>
        <taxon>Lactobacillaceae</taxon>
        <taxon>Weissella</taxon>
    </lineage>
</organism>
<name>A0AA40YMX4_WEICO</name>
<dbReference type="AlphaFoldDB" id="A0AA40YMX4"/>